<dbReference type="FunFam" id="3.40.50.300:FF:000016">
    <property type="entry name" value="Oligopeptide ABC transporter ATP-binding component"/>
    <property type="match status" value="1"/>
</dbReference>
<dbReference type="NCBIfam" id="TIGR01727">
    <property type="entry name" value="oligo_HPY"/>
    <property type="match status" value="1"/>
</dbReference>
<dbReference type="Pfam" id="PF08352">
    <property type="entry name" value="oligo_HPY"/>
    <property type="match status" value="1"/>
</dbReference>
<feature type="compositionally biased region" description="Basic and acidic residues" evidence="5">
    <location>
        <begin position="262"/>
        <end position="273"/>
    </location>
</feature>
<dbReference type="RefSeq" id="WP_267645380.1">
    <property type="nucleotide sequence ID" value="NZ_JANHGR010000001.1"/>
</dbReference>
<name>A0ABD6BPM7_9EURY</name>
<keyword evidence="4 7" id="KW-0067">ATP-binding</keyword>
<dbReference type="PANTHER" id="PTHR43776:SF7">
    <property type="entry name" value="D,D-DIPEPTIDE TRANSPORT ATP-BINDING PROTEIN DDPF-RELATED"/>
    <property type="match status" value="1"/>
</dbReference>
<dbReference type="PANTHER" id="PTHR43776">
    <property type="entry name" value="TRANSPORT ATP-BINDING PROTEIN"/>
    <property type="match status" value="1"/>
</dbReference>
<organism evidence="7 8">
    <name type="scientific">Halolamina litorea</name>
    <dbReference type="NCBI Taxonomy" id="1515593"/>
    <lineage>
        <taxon>Archaea</taxon>
        <taxon>Methanobacteriati</taxon>
        <taxon>Methanobacteriota</taxon>
        <taxon>Stenosarchaea group</taxon>
        <taxon>Halobacteria</taxon>
        <taxon>Halobacteriales</taxon>
        <taxon>Haloferacaceae</taxon>
    </lineage>
</organism>
<evidence type="ECO:0000256" key="3">
    <source>
        <dbReference type="ARBA" id="ARBA00022741"/>
    </source>
</evidence>
<dbReference type="InterPro" id="IPR027417">
    <property type="entry name" value="P-loop_NTPase"/>
</dbReference>
<dbReference type="InterPro" id="IPR013563">
    <property type="entry name" value="Oligopep_ABC_C"/>
</dbReference>
<evidence type="ECO:0000256" key="2">
    <source>
        <dbReference type="ARBA" id="ARBA00022448"/>
    </source>
</evidence>
<dbReference type="GO" id="GO:0055085">
    <property type="term" value="P:transmembrane transport"/>
    <property type="evidence" value="ECO:0007669"/>
    <property type="project" value="UniProtKB-ARBA"/>
</dbReference>
<dbReference type="InterPro" id="IPR003439">
    <property type="entry name" value="ABC_transporter-like_ATP-bd"/>
</dbReference>
<evidence type="ECO:0000313" key="8">
    <source>
        <dbReference type="Proteomes" id="UP001597139"/>
    </source>
</evidence>
<dbReference type="InterPro" id="IPR017871">
    <property type="entry name" value="ABC_transporter-like_CS"/>
</dbReference>
<feature type="region of interest" description="Disordered" evidence="5">
    <location>
        <begin position="312"/>
        <end position="343"/>
    </location>
</feature>
<accession>A0ABD6BPM7</accession>
<dbReference type="InterPro" id="IPR003593">
    <property type="entry name" value="AAA+_ATPase"/>
</dbReference>
<gene>
    <name evidence="7" type="ORF">ACFSAU_01275</name>
</gene>
<dbReference type="CDD" id="cd03257">
    <property type="entry name" value="ABC_NikE_OppD_transporters"/>
    <property type="match status" value="1"/>
</dbReference>
<keyword evidence="8" id="KW-1185">Reference proteome</keyword>
<keyword evidence="2" id="KW-0813">Transport</keyword>
<feature type="domain" description="ABC transporter" evidence="6">
    <location>
        <begin position="9"/>
        <end position="256"/>
    </location>
</feature>
<evidence type="ECO:0000256" key="5">
    <source>
        <dbReference type="SAM" id="MobiDB-lite"/>
    </source>
</evidence>
<evidence type="ECO:0000313" key="7">
    <source>
        <dbReference type="EMBL" id="MFD1566113.1"/>
    </source>
</evidence>
<comment type="similarity">
    <text evidence="1">Belongs to the ABC transporter superfamily.</text>
</comment>
<reference evidence="7 8" key="1">
    <citation type="journal article" date="2019" name="Int. J. Syst. Evol. Microbiol.">
        <title>The Global Catalogue of Microorganisms (GCM) 10K type strain sequencing project: providing services to taxonomists for standard genome sequencing and annotation.</title>
        <authorList>
            <consortium name="The Broad Institute Genomics Platform"/>
            <consortium name="The Broad Institute Genome Sequencing Center for Infectious Disease"/>
            <person name="Wu L."/>
            <person name="Ma J."/>
        </authorList>
    </citation>
    <scope>NUCLEOTIDE SEQUENCE [LARGE SCALE GENOMIC DNA]</scope>
    <source>
        <strain evidence="7 8">CGMCC 1.12859</strain>
    </source>
</reference>
<dbReference type="Pfam" id="PF00005">
    <property type="entry name" value="ABC_tran"/>
    <property type="match status" value="1"/>
</dbReference>
<evidence type="ECO:0000259" key="6">
    <source>
        <dbReference type="PROSITE" id="PS50893"/>
    </source>
</evidence>
<feature type="region of interest" description="Disordered" evidence="5">
    <location>
        <begin position="257"/>
        <end position="290"/>
    </location>
</feature>
<sequence>MTEPADPLLSVRDLKRHYPVRSGILGRKTGAVQAVDGVSFDLEAGETLAVVGESGCGKSTLAETVIGLDEPTAGGVVFDGEPLDGGADKSFRRRVQMVFQDPFSTLNERMTVGRIVAEPLVIHDERAEDRAAYVRELLETVGLDPNRHYDAFPHELSGGQRQRVGIARALALEPDLLVLDEPVSALDVSVRAGVLELLRDLQAERGLTYLLITHDVSVVRQVADRVAVMYLGEFVELGGLETVLDEPAHPYTEALLSSVPRVRADPEPDDRIRLPGSPPDPSDPPTGCRFHPRCHLRERLGDDDAARCVEADPALVERDAGGDPRADVDRDGRTVACHFRPDQ</sequence>
<dbReference type="Gene3D" id="3.40.50.300">
    <property type="entry name" value="P-loop containing nucleotide triphosphate hydrolases"/>
    <property type="match status" value="1"/>
</dbReference>
<keyword evidence="3" id="KW-0547">Nucleotide-binding</keyword>
<dbReference type="GO" id="GO:0005524">
    <property type="term" value="F:ATP binding"/>
    <property type="evidence" value="ECO:0007669"/>
    <property type="project" value="UniProtKB-KW"/>
</dbReference>
<proteinExistence type="inferred from homology"/>
<protein>
    <submittedName>
        <fullName evidence="7">ABC transporter ATP-binding protein</fullName>
    </submittedName>
</protein>
<dbReference type="AlphaFoldDB" id="A0ABD6BPM7"/>
<dbReference type="SMART" id="SM00382">
    <property type="entry name" value="AAA"/>
    <property type="match status" value="1"/>
</dbReference>
<evidence type="ECO:0000256" key="1">
    <source>
        <dbReference type="ARBA" id="ARBA00005417"/>
    </source>
</evidence>
<dbReference type="InterPro" id="IPR050319">
    <property type="entry name" value="ABC_transp_ATP-bind"/>
</dbReference>
<dbReference type="EMBL" id="JBHUCZ010000001">
    <property type="protein sequence ID" value="MFD1566113.1"/>
    <property type="molecule type" value="Genomic_DNA"/>
</dbReference>
<evidence type="ECO:0000256" key="4">
    <source>
        <dbReference type="ARBA" id="ARBA00022840"/>
    </source>
</evidence>
<dbReference type="Proteomes" id="UP001597139">
    <property type="component" value="Unassembled WGS sequence"/>
</dbReference>
<dbReference type="PROSITE" id="PS00211">
    <property type="entry name" value="ABC_TRANSPORTER_1"/>
    <property type="match status" value="1"/>
</dbReference>
<comment type="caution">
    <text evidence="7">The sequence shown here is derived from an EMBL/GenBank/DDBJ whole genome shotgun (WGS) entry which is preliminary data.</text>
</comment>
<dbReference type="SUPFAM" id="SSF52540">
    <property type="entry name" value="P-loop containing nucleoside triphosphate hydrolases"/>
    <property type="match status" value="1"/>
</dbReference>
<dbReference type="PROSITE" id="PS50893">
    <property type="entry name" value="ABC_TRANSPORTER_2"/>
    <property type="match status" value="1"/>
</dbReference>